<keyword evidence="2" id="KW-1185">Reference proteome</keyword>
<organism evidence="1 2">
    <name type="scientific">Caerostris extrusa</name>
    <name type="common">Bark spider</name>
    <name type="synonym">Caerostris bankana</name>
    <dbReference type="NCBI Taxonomy" id="172846"/>
    <lineage>
        <taxon>Eukaryota</taxon>
        <taxon>Metazoa</taxon>
        <taxon>Ecdysozoa</taxon>
        <taxon>Arthropoda</taxon>
        <taxon>Chelicerata</taxon>
        <taxon>Arachnida</taxon>
        <taxon>Araneae</taxon>
        <taxon>Araneomorphae</taxon>
        <taxon>Entelegynae</taxon>
        <taxon>Araneoidea</taxon>
        <taxon>Araneidae</taxon>
        <taxon>Caerostris</taxon>
    </lineage>
</organism>
<reference evidence="1 2" key="1">
    <citation type="submission" date="2021-06" db="EMBL/GenBank/DDBJ databases">
        <title>Caerostris extrusa draft genome.</title>
        <authorList>
            <person name="Kono N."/>
            <person name="Arakawa K."/>
        </authorList>
    </citation>
    <scope>NUCLEOTIDE SEQUENCE [LARGE SCALE GENOMIC DNA]</scope>
</reference>
<evidence type="ECO:0000313" key="1">
    <source>
        <dbReference type="EMBL" id="GIY28218.1"/>
    </source>
</evidence>
<dbReference type="AlphaFoldDB" id="A0AAV4S8A6"/>
<dbReference type="EMBL" id="BPLR01008920">
    <property type="protein sequence ID" value="GIY28218.1"/>
    <property type="molecule type" value="Genomic_DNA"/>
</dbReference>
<name>A0AAV4S8A6_CAEEX</name>
<protein>
    <submittedName>
        <fullName evidence="1">Uncharacterized protein</fullName>
    </submittedName>
</protein>
<dbReference type="Proteomes" id="UP001054945">
    <property type="component" value="Unassembled WGS sequence"/>
</dbReference>
<gene>
    <name evidence="1" type="ORF">CEXT_453501</name>
</gene>
<sequence>MSKVLSVVKGAFFFYSSSPSCPSFDDEVGGLSAIMMTGALVLPDTMVGITEASTTQALIPFTLEIRIEDYRTFSFRTAGEVDG</sequence>
<proteinExistence type="predicted"/>
<accession>A0AAV4S8A6</accession>
<comment type="caution">
    <text evidence="1">The sequence shown here is derived from an EMBL/GenBank/DDBJ whole genome shotgun (WGS) entry which is preliminary data.</text>
</comment>
<evidence type="ECO:0000313" key="2">
    <source>
        <dbReference type="Proteomes" id="UP001054945"/>
    </source>
</evidence>